<evidence type="ECO:0000313" key="3">
    <source>
        <dbReference type="Proteomes" id="UP000033867"/>
    </source>
</evidence>
<evidence type="ECO:0000313" key="2">
    <source>
        <dbReference type="EMBL" id="KKS72310.1"/>
    </source>
</evidence>
<dbReference type="Proteomes" id="UP000033867">
    <property type="component" value="Unassembled WGS sequence"/>
</dbReference>
<dbReference type="AlphaFoldDB" id="A0A0G1BFY7"/>
<feature type="region of interest" description="Disordered" evidence="1">
    <location>
        <begin position="1"/>
        <end position="25"/>
    </location>
</feature>
<accession>A0A0G1BFY7</accession>
<dbReference type="EMBL" id="LCEK01000010">
    <property type="protein sequence ID" value="KKS72310.1"/>
    <property type="molecule type" value="Genomic_DNA"/>
</dbReference>
<sequence>MRSVLMSPCDSNDRTKSGNTKASADSAGAFSFENIPLLREEGLGEVDGLAMNFLLSVNPLSAKTEPVSAG</sequence>
<name>A0A0G1BFY7_9BACT</name>
<protein>
    <submittedName>
        <fullName evidence="2">Uncharacterized protein</fullName>
    </submittedName>
</protein>
<gene>
    <name evidence="2" type="ORF">UV42_C0010G0013</name>
</gene>
<comment type="caution">
    <text evidence="2">The sequence shown here is derived from an EMBL/GenBank/DDBJ whole genome shotgun (WGS) entry which is preliminary data.</text>
</comment>
<reference evidence="2 3" key="1">
    <citation type="journal article" date="2015" name="Nature">
        <title>rRNA introns, odd ribosomes, and small enigmatic genomes across a large radiation of phyla.</title>
        <authorList>
            <person name="Brown C.T."/>
            <person name="Hug L.A."/>
            <person name="Thomas B.C."/>
            <person name="Sharon I."/>
            <person name="Castelle C.J."/>
            <person name="Singh A."/>
            <person name="Wilkins M.J."/>
            <person name="Williams K.H."/>
            <person name="Banfield J.F."/>
        </authorList>
    </citation>
    <scope>NUCLEOTIDE SEQUENCE [LARGE SCALE GENOMIC DNA]</scope>
</reference>
<organism evidence="2 3">
    <name type="scientific">Candidatus Magasanikbacteria bacterium GW2011_GWE2_42_7</name>
    <dbReference type="NCBI Taxonomy" id="1619052"/>
    <lineage>
        <taxon>Bacteria</taxon>
        <taxon>Candidatus Magasanikiibacteriota</taxon>
    </lineage>
</organism>
<proteinExistence type="predicted"/>
<evidence type="ECO:0000256" key="1">
    <source>
        <dbReference type="SAM" id="MobiDB-lite"/>
    </source>
</evidence>